<name>A0ABZ2M4L4_9BACT</name>
<dbReference type="PANTHER" id="PTHR10884:SF14">
    <property type="entry name" value="NADH DEHYDROGENASE [UBIQUINONE] IRON-SULFUR PROTEIN 3, MITOCHONDRIAL"/>
    <property type="match status" value="1"/>
</dbReference>
<keyword evidence="3" id="KW-1003">Cell membrane</keyword>
<proteinExistence type="inferred from homology"/>
<dbReference type="SUPFAM" id="SSF143243">
    <property type="entry name" value="Nqo5-like"/>
    <property type="match status" value="1"/>
</dbReference>
<dbReference type="NCBIfam" id="TIGR01961">
    <property type="entry name" value="NuoC_fam"/>
    <property type="match status" value="1"/>
</dbReference>
<accession>A0ABZ2M4L4</accession>
<evidence type="ECO:0000256" key="1">
    <source>
        <dbReference type="ARBA" id="ARBA00007569"/>
    </source>
</evidence>
<keyword evidence="2 3" id="KW-0813">Transport</keyword>
<comment type="catalytic activity">
    <reaction evidence="3">
        <text>a quinone + NADH + 5 H(+)(in) = a quinol + NAD(+) + 4 H(+)(out)</text>
        <dbReference type="Rhea" id="RHEA:57888"/>
        <dbReference type="ChEBI" id="CHEBI:15378"/>
        <dbReference type="ChEBI" id="CHEBI:24646"/>
        <dbReference type="ChEBI" id="CHEBI:57540"/>
        <dbReference type="ChEBI" id="CHEBI:57945"/>
        <dbReference type="ChEBI" id="CHEBI:132124"/>
    </reaction>
</comment>
<evidence type="ECO:0000259" key="5">
    <source>
        <dbReference type="Pfam" id="PF00329"/>
    </source>
</evidence>
<organism evidence="6 7">
    <name type="scientific">Pendulispora albinea</name>
    <dbReference type="NCBI Taxonomy" id="2741071"/>
    <lineage>
        <taxon>Bacteria</taxon>
        <taxon>Pseudomonadati</taxon>
        <taxon>Myxococcota</taxon>
        <taxon>Myxococcia</taxon>
        <taxon>Myxococcales</taxon>
        <taxon>Sorangiineae</taxon>
        <taxon>Pendulisporaceae</taxon>
        <taxon>Pendulispora</taxon>
    </lineage>
</organism>
<dbReference type="PANTHER" id="PTHR10884">
    <property type="entry name" value="NADH DEHYDROGENASE UBIQUINONE IRON-SULFUR PROTEIN 3"/>
    <property type="match status" value="1"/>
</dbReference>
<keyword evidence="3" id="KW-0874">Quinone</keyword>
<comment type="subunit">
    <text evidence="3">NDH-1 is composed of 14 different subunits. Subunits NuoB, C, D, E, F, and G constitute the peripheral sector of the complex.</text>
</comment>
<evidence type="ECO:0000313" key="7">
    <source>
        <dbReference type="Proteomes" id="UP001370348"/>
    </source>
</evidence>
<dbReference type="Proteomes" id="UP001370348">
    <property type="component" value="Chromosome"/>
</dbReference>
<comment type="similarity">
    <text evidence="1 3">Belongs to the complex I 30 kDa subunit family.</text>
</comment>
<comment type="function">
    <text evidence="3">NDH-1 shuttles electrons from NADH, via FMN and iron-sulfur (Fe-S) centers, to quinones in the respiratory chain. The immediate electron acceptor for the enzyme in this species is believed to be ubiquinone. Couples the redox reaction to proton translocation (for every two electrons transferred, four hydrogen ions are translocated across the cytoplasmic membrane), and thus conserves the redox energy in a proton gradient.</text>
</comment>
<dbReference type="Pfam" id="PF00329">
    <property type="entry name" value="Complex1_30kDa"/>
    <property type="match status" value="1"/>
</dbReference>
<evidence type="ECO:0000256" key="4">
    <source>
        <dbReference type="SAM" id="MobiDB-lite"/>
    </source>
</evidence>
<keyword evidence="7" id="KW-1185">Reference proteome</keyword>
<dbReference type="Gene3D" id="3.30.460.80">
    <property type="entry name" value="NADH:ubiquinone oxidoreductase, 30kDa subunit"/>
    <property type="match status" value="1"/>
</dbReference>
<keyword evidence="3" id="KW-0472">Membrane</keyword>
<dbReference type="RefSeq" id="WP_394827554.1">
    <property type="nucleotide sequence ID" value="NZ_CP089984.1"/>
</dbReference>
<dbReference type="EMBL" id="CP089984">
    <property type="protein sequence ID" value="WXB17912.1"/>
    <property type="molecule type" value="Genomic_DNA"/>
</dbReference>
<feature type="domain" description="NADH:ubiquinone oxidoreductase 30kDa subunit" evidence="5">
    <location>
        <begin position="30"/>
        <end position="154"/>
    </location>
</feature>
<comment type="subcellular location">
    <subcellularLocation>
        <location evidence="3">Cell membrane</location>
        <topology evidence="3">Peripheral membrane protein</topology>
        <orientation evidence="3">Cytoplasmic side</orientation>
    </subcellularLocation>
</comment>
<protein>
    <recommendedName>
        <fullName evidence="3">NADH-quinone oxidoreductase subunit C</fullName>
        <ecNumber evidence="3">7.1.1.-</ecNumber>
    </recommendedName>
    <alternativeName>
        <fullName evidence="3">NADH dehydrogenase I subunit C</fullName>
    </alternativeName>
    <alternativeName>
        <fullName evidence="3">NDH-1 subunit C</fullName>
    </alternativeName>
</protein>
<keyword evidence="3" id="KW-0520">NAD</keyword>
<dbReference type="InterPro" id="IPR037232">
    <property type="entry name" value="NADH_quin_OxRdtase_su_C/D-like"/>
</dbReference>
<evidence type="ECO:0000313" key="6">
    <source>
        <dbReference type="EMBL" id="WXB17912.1"/>
    </source>
</evidence>
<dbReference type="HAMAP" id="MF_01357">
    <property type="entry name" value="NDH1_NuoC"/>
    <property type="match status" value="1"/>
</dbReference>
<feature type="region of interest" description="Disordered" evidence="4">
    <location>
        <begin position="189"/>
        <end position="241"/>
    </location>
</feature>
<sequence>MSRAVLEKLKAKFGAAVLETHSDFGDDTAVVTAQSWKSVCEYLRNEPTLDFDLFVDLCGVDYPTRLPRMEVVLHLYSIARRHRIRLKARVGDEDMEGAQIDSVTSIWSGADWFEREVYDLSGVTFRGHPDLRRILMYPEFQGHPLLKDYPAQKTQPLVEYRTEEEAGVPLGKQAPFRADEGMAFGRVDWLHQDDQDEDGKPRPKGVVRSVKASEAGHYNGQDPSAKHTHPEPTQPNQEKVS</sequence>
<dbReference type="InterPro" id="IPR001268">
    <property type="entry name" value="NADH_UbQ_OxRdtase_30kDa_su"/>
</dbReference>
<dbReference type="EC" id="7.1.1.-" evidence="3"/>
<keyword evidence="3" id="KW-0830">Ubiquinone</keyword>
<feature type="compositionally biased region" description="Basic and acidic residues" evidence="4">
    <location>
        <begin position="189"/>
        <end position="201"/>
    </location>
</feature>
<keyword evidence="3" id="KW-1278">Translocase</keyword>
<dbReference type="InterPro" id="IPR010218">
    <property type="entry name" value="NADH_DH_suC"/>
</dbReference>
<evidence type="ECO:0000256" key="2">
    <source>
        <dbReference type="ARBA" id="ARBA00022448"/>
    </source>
</evidence>
<gene>
    <name evidence="3" type="primary">nuoC</name>
    <name evidence="6" type="ORF">LZC94_11685</name>
</gene>
<evidence type="ECO:0000256" key="3">
    <source>
        <dbReference type="HAMAP-Rule" id="MF_01357"/>
    </source>
</evidence>
<reference evidence="6 7" key="1">
    <citation type="submission" date="2021-12" db="EMBL/GenBank/DDBJ databases">
        <title>Discovery of the Pendulisporaceae a myxobacterial family with distinct sporulation behavior and unique specialized metabolism.</title>
        <authorList>
            <person name="Garcia R."/>
            <person name="Popoff A."/>
            <person name="Bader C.D."/>
            <person name="Loehr J."/>
            <person name="Walesch S."/>
            <person name="Walt C."/>
            <person name="Boldt J."/>
            <person name="Bunk B."/>
            <person name="Haeckl F.J.F.P.J."/>
            <person name="Gunesch A.P."/>
            <person name="Birkelbach J."/>
            <person name="Nuebel U."/>
            <person name="Pietschmann T."/>
            <person name="Bach T."/>
            <person name="Mueller R."/>
        </authorList>
    </citation>
    <scope>NUCLEOTIDE SEQUENCE [LARGE SCALE GENOMIC DNA]</scope>
    <source>
        <strain evidence="6 7">MSr11954</strain>
    </source>
</reference>